<evidence type="ECO:0000313" key="2">
    <source>
        <dbReference type="EMBL" id="KNC87562.1"/>
    </source>
</evidence>
<dbReference type="GeneID" id="25900831"/>
<name>A0A0L0GF14_9EUKA</name>
<organism evidence="2 3">
    <name type="scientific">Sphaeroforma arctica JP610</name>
    <dbReference type="NCBI Taxonomy" id="667725"/>
    <lineage>
        <taxon>Eukaryota</taxon>
        <taxon>Ichthyosporea</taxon>
        <taxon>Ichthyophonida</taxon>
        <taxon>Sphaeroforma</taxon>
    </lineage>
</organism>
<dbReference type="AlphaFoldDB" id="A0A0L0GF14"/>
<protein>
    <submittedName>
        <fullName evidence="2">Uncharacterized protein</fullName>
    </submittedName>
</protein>
<feature type="region of interest" description="Disordered" evidence="1">
    <location>
        <begin position="71"/>
        <end position="99"/>
    </location>
</feature>
<keyword evidence="3" id="KW-1185">Reference proteome</keyword>
<dbReference type="EMBL" id="KQ241605">
    <property type="protein sequence ID" value="KNC87562.1"/>
    <property type="molecule type" value="Genomic_DNA"/>
</dbReference>
<evidence type="ECO:0000256" key="1">
    <source>
        <dbReference type="SAM" id="MobiDB-lite"/>
    </source>
</evidence>
<dbReference type="Proteomes" id="UP000054560">
    <property type="component" value="Unassembled WGS sequence"/>
</dbReference>
<proteinExistence type="predicted"/>
<evidence type="ECO:0000313" key="3">
    <source>
        <dbReference type="Proteomes" id="UP000054560"/>
    </source>
</evidence>
<sequence>MPTRTDDFPTRTQPDTSSFKASLNVAIQEYNSEYHPDQGYTANDAVPSFQEVPLGTGDWIRQHQELAVQHSLNAHTSPYPDLSDNDIATQGPDKDLSAN</sequence>
<gene>
    <name evidence="2" type="ORF">SARC_00327</name>
</gene>
<reference evidence="2 3" key="1">
    <citation type="submission" date="2011-02" db="EMBL/GenBank/DDBJ databases">
        <title>The Genome Sequence of Sphaeroforma arctica JP610.</title>
        <authorList>
            <consortium name="The Broad Institute Genome Sequencing Platform"/>
            <person name="Russ C."/>
            <person name="Cuomo C."/>
            <person name="Young S.K."/>
            <person name="Zeng Q."/>
            <person name="Gargeya S."/>
            <person name="Alvarado L."/>
            <person name="Berlin A."/>
            <person name="Chapman S.B."/>
            <person name="Chen Z."/>
            <person name="Freedman E."/>
            <person name="Gellesch M."/>
            <person name="Goldberg J."/>
            <person name="Griggs A."/>
            <person name="Gujja S."/>
            <person name="Heilman E."/>
            <person name="Heiman D."/>
            <person name="Howarth C."/>
            <person name="Mehta T."/>
            <person name="Neiman D."/>
            <person name="Pearson M."/>
            <person name="Roberts A."/>
            <person name="Saif S."/>
            <person name="Shea T."/>
            <person name="Shenoy N."/>
            <person name="Sisk P."/>
            <person name="Stolte C."/>
            <person name="Sykes S."/>
            <person name="White J."/>
            <person name="Yandava C."/>
            <person name="Burger G."/>
            <person name="Gray M.W."/>
            <person name="Holland P.W.H."/>
            <person name="King N."/>
            <person name="Lang F.B.F."/>
            <person name="Roger A.J."/>
            <person name="Ruiz-Trillo I."/>
            <person name="Haas B."/>
            <person name="Nusbaum C."/>
            <person name="Birren B."/>
        </authorList>
    </citation>
    <scope>NUCLEOTIDE SEQUENCE [LARGE SCALE GENOMIC DNA]</scope>
    <source>
        <strain evidence="2 3">JP610</strain>
    </source>
</reference>
<accession>A0A0L0GF14</accession>
<dbReference type="RefSeq" id="XP_014161464.1">
    <property type="nucleotide sequence ID" value="XM_014305989.1"/>
</dbReference>